<accession>M1NV53</accession>
<dbReference type="GO" id="GO:0015171">
    <property type="term" value="F:amino acid transmembrane transporter activity"/>
    <property type="evidence" value="ECO:0007669"/>
    <property type="project" value="TreeGrafter"/>
</dbReference>
<reference evidence="8 9" key="1">
    <citation type="journal article" date="2012" name="Stand. Genomic Sci.">
        <title>Genome sequence of the halotolerant bacterium Corynebacterium halotolerans type strain YIM 70093(T) (= DSM 44683(T)).</title>
        <authorList>
            <person name="Ruckert C."/>
            <person name="Albersmeier A."/>
            <person name="Al-Dilaimi A."/>
            <person name="Niehaus K."/>
            <person name="Szczepanowski R."/>
            <person name="Kalinowski J."/>
        </authorList>
    </citation>
    <scope>NUCLEOTIDE SEQUENCE [LARGE SCALE GENOMIC DNA]</scope>
    <source>
        <strain evidence="8">YIM 70093</strain>
    </source>
</reference>
<dbReference type="AlphaFoldDB" id="M1NV53"/>
<keyword evidence="5 7" id="KW-0472">Membrane</keyword>
<comment type="subcellular location">
    <subcellularLocation>
        <location evidence="1">Cell membrane</location>
        <topology evidence="1">Multi-pass membrane protein</topology>
    </subcellularLocation>
</comment>
<proteinExistence type="predicted"/>
<evidence type="ECO:0000313" key="9">
    <source>
        <dbReference type="Proteomes" id="UP000011723"/>
    </source>
</evidence>
<dbReference type="STRING" id="1121362.A605_11880"/>
<evidence type="ECO:0000256" key="3">
    <source>
        <dbReference type="ARBA" id="ARBA00022692"/>
    </source>
</evidence>
<organism evidence="8 9">
    <name type="scientific">Corynebacterium halotolerans YIM 70093 = DSM 44683</name>
    <dbReference type="NCBI Taxonomy" id="1121362"/>
    <lineage>
        <taxon>Bacteria</taxon>
        <taxon>Bacillati</taxon>
        <taxon>Actinomycetota</taxon>
        <taxon>Actinomycetes</taxon>
        <taxon>Mycobacteriales</taxon>
        <taxon>Corynebacteriaceae</taxon>
        <taxon>Corynebacterium</taxon>
    </lineage>
</organism>
<dbReference type="RefSeq" id="WP_015401787.1">
    <property type="nucleotide sequence ID" value="NC_020302.1"/>
</dbReference>
<dbReference type="PANTHER" id="PTHR30086">
    <property type="entry name" value="ARGININE EXPORTER PROTEIN ARGO"/>
    <property type="match status" value="1"/>
</dbReference>
<dbReference type="PATRIC" id="fig|1121362.3.peg.2411"/>
<name>M1NV53_9CORY</name>
<dbReference type="GO" id="GO:0005886">
    <property type="term" value="C:plasma membrane"/>
    <property type="evidence" value="ECO:0007669"/>
    <property type="project" value="UniProtKB-SubCell"/>
</dbReference>
<gene>
    <name evidence="8" type="ORF">A605_11880</name>
</gene>
<feature type="transmembrane region" description="Helical" evidence="7">
    <location>
        <begin position="239"/>
        <end position="261"/>
    </location>
</feature>
<dbReference type="KEGG" id="chn:A605_11880"/>
<evidence type="ECO:0000256" key="1">
    <source>
        <dbReference type="ARBA" id="ARBA00004651"/>
    </source>
</evidence>
<keyword evidence="4 7" id="KW-1133">Transmembrane helix</keyword>
<feature type="transmembrane region" description="Helical" evidence="7">
    <location>
        <begin position="204"/>
        <end position="227"/>
    </location>
</feature>
<evidence type="ECO:0000256" key="7">
    <source>
        <dbReference type="SAM" id="Phobius"/>
    </source>
</evidence>
<feature type="region of interest" description="Disordered" evidence="6">
    <location>
        <begin position="101"/>
        <end position="156"/>
    </location>
</feature>
<evidence type="ECO:0000256" key="6">
    <source>
        <dbReference type="SAM" id="MobiDB-lite"/>
    </source>
</evidence>
<keyword evidence="9" id="KW-1185">Reference proteome</keyword>
<dbReference type="HOGENOM" id="CLU_079569_3_2_11"/>
<dbReference type="PANTHER" id="PTHR30086:SF20">
    <property type="entry name" value="ARGININE EXPORTER PROTEIN ARGO-RELATED"/>
    <property type="match status" value="1"/>
</dbReference>
<dbReference type="EMBL" id="CP003697">
    <property type="protein sequence ID" value="AGF73372.1"/>
    <property type="molecule type" value="Genomic_DNA"/>
</dbReference>
<keyword evidence="3 7" id="KW-0812">Transmembrane</keyword>
<protein>
    <submittedName>
        <fullName evidence="8">Lysine exporter protein LysE/YggA</fullName>
    </submittedName>
</protein>
<feature type="compositionally biased region" description="Low complexity" evidence="6">
    <location>
        <begin position="142"/>
        <end position="156"/>
    </location>
</feature>
<keyword evidence="2" id="KW-1003">Cell membrane</keyword>
<dbReference type="Proteomes" id="UP000011723">
    <property type="component" value="Chromosome"/>
</dbReference>
<dbReference type="eggNOG" id="COG1280">
    <property type="taxonomic scope" value="Bacteria"/>
</dbReference>
<evidence type="ECO:0000256" key="4">
    <source>
        <dbReference type="ARBA" id="ARBA00022989"/>
    </source>
</evidence>
<evidence type="ECO:0000256" key="2">
    <source>
        <dbReference type="ARBA" id="ARBA00022475"/>
    </source>
</evidence>
<evidence type="ECO:0000313" key="8">
    <source>
        <dbReference type="EMBL" id="AGF73372.1"/>
    </source>
</evidence>
<feature type="transmembrane region" description="Helical" evidence="7">
    <location>
        <begin position="49"/>
        <end position="82"/>
    </location>
</feature>
<feature type="compositionally biased region" description="Low complexity" evidence="6">
    <location>
        <begin position="118"/>
        <end position="131"/>
    </location>
</feature>
<evidence type="ECO:0000256" key="5">
    <source>
        <dbReference type="ARBA" id="ARBA00023136"/>
    </source>
</evidence>
<dbReference type="Pfam" id="PF01810">
    <property type="entry name" value="LysE"/>
    <property type="match status" value="1"/>
</dbReference>
<dbReference type="InterPro" id="IPR001123">
    <property type="entry name" value="LeuE-type"/>
</dbReference>
<sequence>MEATVLLSFWALCLLLVVTPGPDWAFVLGQVLRGRGIAVPLTGIALGYLGLTTVVAAGLGAVVASHPAVLTAITVVGALILVKIGWSMLRSALRGPVDGSAPVDTPAPVDGSAPLDSPAPVAESAPAAGEEAVPHHGGVGGTVTATATTPATRVTTPAPVPGRLRVLLQGAAVSGLNPKGVMAFVALLPQFVVPAAAWPPGAQLFTLGLVFIASAMCAYSLLGLFARKVLAGSDRASRILTGVAGTAMLLLAAGMLGGQFLG</sequence>